<sequence>MDDDYDNISGLTSIRFYNQFDKDFVSNGNHAVCSKFDNLSGEYSKAYQLCMSFTGNLDSYEKLKFFEELNSYKCNYFNLWAYYRLSKFDGVERSNMLTFILAHWRDSKKYVLCNSTEFVFYLSNSEHYIKAKRIYDYALNYNKLKSYDENDVACTSKQKEYIRKSLELYDSIKEECKHSKNKYNAHCKAYEVVKKIHPDDKLLNLQCKKVEDESLSTIGAGNGPGQMEALQQQQQGLVRAQEDHLGHGSQEVTEYSSYGLHSPSGSHQAMETAVPILGISSIFFLLYKFTGLGPIARNFLRTKGINGINSHEELTHELLESTYDDHAHPSITETYIGYQAT</sequence>
<organism evidence="2 3">
    <name type="scientific">Plasmodium ovale</name>
    <name type="common">malaria parasite P. ovale</name>
    <dbReference type="NCBI Taxonomy" id="36330"/>
    <lineage>
        <taxon>Eukaryota</taxon>
        <taxon>Sar</taxon>
        <taxon>Alveolata</taxon>
        <taxon>Apicomplexa</taxon>
        <taxon>Aconoidasida</taxon>
        <taxon>Haemosporida</taxon>
        <taxon>Plasmodiidae</taxon>
        <taxon>Plasmodium</taxon>
        <taxon>Plasmodium (Plasmodium)</taxon>
    </lineage>
</organism>
<reference evidence="2 3" key="1">
    <citation type="submission" date="2016-06" db="EMBL/GenBank/DDBJ databases">
        <authorList>
            <consortium name="Pathogen Informatics"/>
        </authorList>
    </citation>
    <scope>NUCLEOTIDE SEQUENCE [LARGE SCALE GENOMIC DNA]</scope>
    <source>
        <strain evidence="2">PocGH01</strain>
    </source>
</reference>
<protein>
    <submittedName>
        <fullName evidence="2">PIR protein</fullName>
    </submittedName>
</protein>
<dbReference type="OrthoDB" id="384223at2759"/>
<dbReference type="Proteomes" id="UP000242942">
    <property type="component" value="Unassembled WGS sequence"/>
</dbReference>
<proteinExistence type="predicted"/>
<feature type="region of interest" description="Disordered" evidence="1">
    <location>
        <begin position="221"/>
        <end position="248"/>
    </location>
</feature>
<dbReference type="VEuPathDB" id="PlasmoDB:POWCR01_000126700"/>
<evidence type="ECO:0000256" key="1">
    <source>
        <dbReference type="SAM" id="MobiDB-lite"/>
    </source>
</evidence>
<keyword evidence="3" id="KW-1185">Reference proteome</keyword>
<dbReference type="VEuPathDB" id="PlasmoDB:PocGH01_00090100"/>
<name>A0A1D3KWC0_PLAOA</name>
<dbReference type="Pfam" id="PF05795">
    <property type="entry name" value="Plasmodium_Vir"/>
    <property type="match status" value="1"/>
</dbReference>
<dbReference type="InterPro" id="IPR008780">
    <property type="entry name" value="Plasmodium_Vir"/>
</dbReference>
<dbReference type="EMBL" id="FLRI01000037">
    <property type="protein sequence ID" value="SCA48144.1"/>
    <property type="molecule type" value="Genomic_DNA"/>
</dbReference>
<evidence type="ECO:0000313" key="3">
    <source>
        <dbReference type="Proteomes" id="UP000242942"/>
    </source>
</evidence>
<accession>A0A1D3KWC0</accession>
<dbReference type="AlphaFoldDB" id="A0A1D3KWC0"/>
<evidence type="ECO:0000313" key="2">
    <source>
        <dbReference type="EMBL" id="SCA48144.1"/>
    </source>
</evidence>
<gene>
    <name evidence="2" type="primary">PocGH01_00090100</name>
    <name evidence="2" type="ORF">POCGH01_00090100</name>
</gene>